<accession>A0A2N0ZHX3</accession>
<evidence type="ECO:0000256" key="3">
    <source>
        <dbReference type="ARBA" id="ARBA00023136"/>
    </source>
</evidence>
<dbReference type="GO" id="GO:0005886">
    <property type="term" value="C:plasma membrane"/>
    <property type="evidence" value="ECO:0007669"/>
    <property type="project" value="UniProtKB-SubCell"/>
</dbReference>
<comment type="similarity">
    <text evidence="2 4">Belongs to the GerABKA family.</text>
</comment>
<evidence type="ECO:0000256" key="2">
    <source>
        <dbReference type="ARBA" id="ARBA00005278"/>
    </source>
</evidence>
<proteinExistence type="inferred from homology"/>
<dbReference type="PANTHER" id="PTHR22550:SF5">
    <property type="entry name" value="LEUCINE ZIPPER PROTEIN 4"/>
    <property type="match status" value="1"/>
</dbReference>
<protein>
    <submittedName>
        <fullName evidence="6">Spore germination protein</fullName>
    </submittedName>
</protein>
<dbReference type="AlphaFoldDB" id="A0A2N0ZHX3"/>
<dbReference type="EMBL" id="PISD01000019">
    <property type="protein sequence ID" value="PKG29086.1"/>
    <property type="molecule type" value="Genomic_DNA"/>
</dbReference>
<evidence type="ECO:0000256" key="5">
    <source>
        <dbReference type="SAM" id="Phobius"/>
    </source>
</evidence>
<keyword evidence="5" id="KW-0812">Transmembrane</keyword>
<feature type="transmembrane region" description="Helical" evidence="5">
    <location>
        <begin position="384"/>
        <end position="403"/>
    </location>
</feature>
<dbReference type="Pfam" id="PF03323">
    <property type="entry name" value="GerA"/>
    <property type="match status" value="1"/>
</dbReference>
<dbReference type="InterPro" id="IPR050768">
    <property type="entry name" value="UPF0353/GerABKA_families"/>
</dbReference>
<keyword evidence="3 4" id="KW-0472">Membrane</keyword>
<gene>
    <name evidence="6" type="ORF">CWS20_09985</name>
</gene>
<comment type="subcellular location">
    <subcellularLocation>
        <location evidence="4">Cell membrane</location>
    </subcellularLocation>
    <subcellularLocation>
        <location evidence="1">Membrane</location>
        <topology evidence="1">Multi-pass membrane protein</topology>
    </subcellularLocation>
</comment>
<feature type="transmembrane region" description="Helical" evidence="5">
    <location>
        <begin position="287"/>
        <end position="307"/>
    </location>
</feature>
<sequence>MEKWVSILNRKESIYTIESLKKLFNYSSDIMIKSIPVKHVPHGQITIVFCKSIADTKMVQSLVLPYLSEQRLKDDDALYNFIQSDYCFKKDMDEKKITEEVFEGKLIVISSFREKVYIYDVRNPPSRQPEESVVEVSITGPKDGFTEDLSTNIGLIRKRLKSTSFVTEEFTIGTRSNTKVSLIYLKDVMNQEILNQVRSKLGSIDVDILQSRDELADLIIDQKSSLMPLTNFTGRPDFVAESLTQGRFSIVMDGAPTVIIAPINLTFLMKTAEDSNVSFYYSSVERLIRIMGLFVSIFLPGFYTALVTHNVGQLPLPLIATITISKMGLPFSTLLEMITMFIMFELFKEAGARLPKGIGQTVAVIGGLIIGDAAIRAGITSPTLLIVVGITAVAGFTLVNVSLSGNVFFLRMGVLLISYFFGIFGFILSIISLLIHLSTLKSFGMPFLAIVKDQNWFEILKSIIRFPISLYRKRNQTYEVTDDTRTGDEK</sequence>
<keyword evidence="7" id="KW-1185">Reference proteome</keyword>
<comment type="caution">
    <text evidence="6">The sequence shown here is derived from an EMBL/GenBank/DDBJ whole genome shotgun (WGS) entry which is preliminary data.</text>
</comment>
<dbReference type="InterPro" id="IPR004995">
    <property type="entry name" value="Spore_Ger"/>
</dbReference>
<keyword evidence="5" id="KW-1133">Transmembrane helix</keyword>
<dbReference type="PIRSF" id="PIRSF005690">
    <property type="entry name" value="GerBA"/>
    <property type="match status" value="1"/>
</dbReference>
<dbReference type="Proteomes" id="UP000233343">
    <property type="component" value="Unassembled WGS sequence"/>
</dbReference>
<feature type="transmembrane region" description="Helical" evidence="5">
    <location>
        <begin position="327"/>
        <end position="347"/>
    </location>
</feature>
<dbReference type="GO" id="GO:0009847">
    <property type="term" value="P:spore germination"/>
    <property type="evidence" value="ECO:0007669"/>
    <property type="project" value="UniProtKB-UniRule"/>
</dbReference>
<name>A0A2N0ZHX3_9BACI</name>
<feature type="transmembrane region" description="Helical" evidence="5">
    <location>
        <begin position="409"/>
        <end position="435"/>
    </location>
</feature>
<evidence type="ECO:0000256" key="4">
    <source>
        <dbReference type="PIRNR" id="PIRNR005690"/>
    </source>
</evidence>
<reference evidence="6 7" key="1">
    <citation type="journal article" date="2010" name="Int. J. Syst. Evol. Microbiol.">
        <title>Bacillus horneckiae sp. nov., isolated from a spacecraft-assembly clean room.</title>
        <authorList>
            <person name="Vaishampayan P."/>
            <person name="Probst A."/>
            <person name="Krishnamurthi S."/>
            <person name="Ghosh S."/>
            <person name="Osman S."/>
            <person name="McDowall A."/>
            <person name="Ruckmani A."/>
            <person name="Mayilraj S."/>
            <person name="Venkateswaran K."/>
        </authorList>
    </citation>
    <scope>NUCLEOTIDE SEQUENCE [LARGE SCALE GENOMIC DNA]</scope>
    <source>
        <strain evidence="7">1PO1SC</strain>
    </source>
</reference>
<dbReference type="PANTHER" id="PTHR22550">
    <property type="entry name" value="SPORE GERMINATION PROTEIN"/>
    <property type="match status" value="1"/>
</dbReference>
<evidence type="ECO:0000313" key="7">
    <source>
        <dbReference type="Proteomes" id="UP000233343"/>
    </source>
</evidence>
<evidence type="ECO:0000256" key="1">
    <source>
        <dbReference type="ARBA" id="ARBA00004141"/>
    </source>
</evidence>
<organism evidence="6 7">
    <name type="scientific">Cytobacillus horneckiae</name>
    <dbReference type="NCBI Taxonomy" id="549687"/>
    <lineage>
        <taxon>Bacteria</taxon>
        <taxon>Bacillati</taxon>
        <taxon>Bacillota</taxon>
        <taxon>Bacilli</taxon>
        <taxon>Bacillales</taxon>
        <taxon>Bacillaceae</taxon>
        <taxon>Cytobacillus</taxon>
    </lineage>
</organism>
<evidence type="ECO:0000313" key="6">
    <source>
        <dbReference type="EMBL" id="PKG29086.1"/>
    </source>
</evidence>